<protein>
    <submittedName>
        <fullName evidence="5">Type I fatty acid synthase</fullName>
    </submittedName>
</protein>
<dbReference type="PANTHER" id="PTHR44845:SF6">
    <property type="entry name" value="BETA-ALANINE-ACTIVATING ENZYME"/>
    <property type="match status" value="1"/>
</dbReference>
<keyword evidence="1" id="KW-0596">Phosphopantetheine</keyword>
<dbReference type="Pfam" id="PF00550">
    <property type="entry name" value="PP-binding"/>
    <property type="match status" value="1"/>
</dbReference>
<dbReference type="InterPro" id="IPR009081">
    <property type="entry name" value="PP-bd_ACP"/>
</dbReference>
<feature type="compositionally biased region" description="Polar residues" evidence="3">
    <location>
        <begin position="274"/>
        <end position="283"/>
    </location>
</feature>
<dbReference type="SMART" id="SM00823">
    <property type="entry name" value="PKS_PP"/>
    <property type="match status" value="1"/>
</dbReference>
<dbReference type="InterPro" id="IPR013120">
    <property type="entry name" value="FAR_NAD-bd"/>
</dbReference>
<reference evidence="5" key="1">
    <citation type="submission" date="2022-10" db="EMBL/GenBank/DDBJ databases">
        <title>Adaptive evolution leads to modifications in subtelomeric GC content in a zoonotic Cryptosporidium species.</title>
        <authorList>
            <person name="Li J."/>
            <person name="Feng Y."/>
            <person name="Xiao L."/>
        </authorList>
    </citation>
    <scope>NUCLEOTIDE SEQUENCE</scope>
    <source>
        <strain evidence="5">33844</strain>
    </source>
</reference>
<dbReference type="InterPro" id="IPR010080">
    <property type="entry name" value="Thioester_reductase-like_dom"/>
</dbReference>
<dbReference type="InterPro" id="IPR020806">
    <property type="entry name" value="PKS_PP-bd"/>
</dbReference>
<dbReference type="AlphaFoldDB" id="A0A9D5DE84"/>
<dbReference type="PANTHER" id="PTHR44845">
    <property type="entry name" value="CARRIER DOMAIN-CONTAINING PROTEIN"/>
    <property type="match status" value="1"/>
</dbReference>
<evidence type="ECO:0000256" key="1">
    <source>
        <dbReference type="ARBA" id="ARBA00022450"/>
    </source>
</evidence>
<dbReference type="SUPFAM" id="SSF47336">
    <property type="entry name" value="ACP-like"/>
    <property type="match status" value="1"/>
</dbReference>
<name>A0A9D5DE84_9CRYT</name>
<evidence type="ECO:0000256" key="3">
    <source>
        <dbReference type="SAM" id="MobiDB-lite"/>
    </source>
</evidence>
<accession>A0A9D5DE84</accession>
<keyword evidence="2" id="KW-0597">Phosphoprotein</keyword>
<feature type="region of interest" description="Disordered" evidence="3">
    <location>
        <begin position="265"/>
        <end position="285"/>
    </location>
</feature>
<evidence type="ECO:0000256" key="2">
    <source>
        <dbReference type="ARBA" id="ARBA00022553"/>
    </source>
</evidence>
<feature type="domain" description="Carrier" evidence="4">
    <location>
        <begin position="96"/>
        <end position="172"/>
    </location>
</feature>
<dbReference type="InterPro" id="IPR036736">
    <property type="entry name" value="ACP-like_sf"/>
</dbReference>
<dbReference type="GO" id="GO:0031177">
    <property type="term" value="F:phosphopantetheine binding"/>
    <property type="evidence" value="ECO:0007669"/>
    <property type="project" value="InterPro"/>
</dbReference>
<sequence length="1044" mass="120098">MCGTSIQWGPWVEQGMAASLKQHLEKVGMYGISNELGIRVLSDILCFVSNNYSVIGCQSLKWDTFMRRYNSTPTFLSEVDYSSQARSLGHVDINKLSDEELVTVIAQIAQQCASSQTLPSPETVLLDLGLDSLGAVEFRNSVLDMTGVKLPQTLVFENPTIYAISMYVRDQKSGNSTSSEPNKSYSQTSSEQTKMTIEQWLLFSLKQSERYILYVEAFEKKYQSINHLIAETDIIGALEDLGVDNNEDYDLLYVSWSELISSEEESNKKQSENVSRQTENESTFDPIKDVEEIRSSMKLNLDGVLETTDPSKFKTALLTGVTGFVGRILLVKLIEEFKDMQIVCLVRAGNPDKGLERIINVCEEAEVWNQSYASRIIVECGDFEKEYLGLSEERYYELCREVDVVYHIGGDVNLLSNYKRLRKTNTLSLVGIIDFCTTTKLKHLHFSSTLGQFPAFFAMFTREFEYAVVKETEAPSTREMSRLFPPTRQGYPWSKWAAEQILETAHQQGLPLSIYRLPNTYIASDTGYTNKTDYATALLIASIIEGIFPIGSSTAPLTPVNTICEIIISASKKRERKHWRYNLLDTRIIGKKHIETWASQLGLRNYKGVGIDEFFTAVKRRGPESPIFKFVPLMQYWRHYWFDNVERTQPFPVDTSNVAEDIPEISWPPMNTTFHNSFLYCVKKGYFPSNSSSISLDPSKCFIDASDEIQTELSLCGANFNQNRFDIIHRRMENNACEIYDLFNKTPLKFCAKYSYYIFLKQSIINQYMIQEFLNAATTEKFRRIDCYFITGTTFEEISKMREMLKTSLCEYSELKFIDIACPYFPKKSSRKLVLDQVKLAISTTSLPRFDNTDSNEILTDDSILLEMFMFAPFSLQLVYGKDTFEEHKNRMISSSEEVTDAYSAFKRYIVQTMVKYNYSYELPIIFSSPFHLPFVKEILEVFENSKVIVINNTDSKNLQIENKLSALRSFRSKYINLDSNEDDNLVVLGLEDIMEEMEKRFIISEPSIDKNRLIHIRNIEEVKYNEKTSLQFKEFCCSRLLLN</sequence>
<gene>
    <name evidence="5" type="ORF">OJ253_3384</name>
</gene>
<dbReference type="Proteomes" id="UP001067231">
    <property type="component" value="Unassembled WGS sequence"/>
</dbReference>
<organism evidence="5">
    <name type="scientific">Cryptosporidium canis</name>
    <dbReference type="NCBI Taxonomy" id="195482"/>
    <lineage>
        <taxon>Eukaryota</taxon>
        <taxon>Sar</taxon>
        <taxon>Alveolata</taxon>
        <taxon>Apicomplexa</taxon>
        <taxon>Conoidasida</taxon>
        <taxon>Coccidia</taxon>
        <taxon>Eucoccidiorida</taxon>
        <taxon>Eimeriorina</taxon>
        <taxon>Cryptosporidiidae</taxon>
        <taxon>Cryptosporidium</taxon>
    </lineage>
</organism>
<dbReference type="InterPro" id="IPR036291">
    <property type="entry name" value="NAD(P)-bd_dom_sf"/>
</dbReference>
<dbReference type="Gene3D" id="3.40.50.720">
    <property type="entry name" value="NAD(P)-binding Rossmann-like Domain"/>
    <property type="match status" value="2"/>
</dbReference>
<dbReference type="Gene3D" id="1.10.1200.10">
    <property type="entry name" value="ACP-like"/>
    <property type="match status" value="1"/>
</dbReference>
<evidence type="ECO:0000313" key="5">
    <source>
        <dbReference type="EMBL" id="KAJ1604964.1"/>
    </source>
</evidence>
<dbReference type="SUPFAM" id="SSF51735">
    <property type="entry name" value="NAD(P)-binding Rossmann-fold domains"/>
    <property type="match status" value="1"/>
</dbReference>
<comment type="caution">
    <text evidence="5">The sequence shown here is derived from an EMBL/GenBank/DDBJ whole genome shotgun (WGS) entry which is preliminary data.</text>
</comment>
<dbReference type="CDD" id="cd05235">
    <property type="entry name" value="SDR_e1"/>
    <property type="match status" value="1"/>
</dbReference>
<proteinExistence type="predicted"/>
<dbReference type="EMBL" id="JAPCXC010000113">
    <property type="protein sequence ID" value="KAJ1604964.1"/>
    <property type="molecule type" value="Genomic_DNA"/>
</dbReference>
<dbReference type="OrthoDB" id="429813at2759"/>
<dbReference type="Pfam" id="PF07993">
    <property type="entry name" value="NAD_binding_4"/>
    <property type="match status" value="1"/>
</dbReference>
<evidence type="ECO:0000259" key="4">
    <source>
        <dbReference type="PROSITE" id="PS50075"/>
    </source>
</evidence>
<dbReference type="PROSITE" id="PS50075">
    <property type="entry name" value="CARRIER"/>
    <property type="match status" value="1"/>
</dbReference>